<comment type="subcellular location">
    <subcellularLocation>
        <location evidence="1">Cell inner membrane</location>
    </subcellularLocation>
</comment>
<feature type="transmembrane region" description="Helical" evidence="12">
    <location>
        <begin position="35"/>
        <end position="58"/>
    </location>
</feature>
<evidence type="ECO:0000256" key="6">
    <source>
        <dbReference type="ARBA" id="ARBA00022519"/>
    </source>
</evidence>
<evidence type="ECO:0000313" key="13">
    <source>
        <dbReference type="EMBL" id="NUZ05615.1"/>
    </source>
</evidence>
<evidence type="ECO:0000256" key="4">
    <source>
        <dbReference type="ARBA" id="ARBA00022448"/>
    </source>
</evidence>
<proteinExistence type="inferred from homology"/>
<organism evidence="13 14">
    <name type="scientific">Piscinibacter koreensis</name>
    <dbReference type="NCBI Taxonomy" id="2742824"/>
    <lineage>
        <taxon>Bacteria</taxon>
        <taxon>Pseudomonadati</taxon>
        <taxon>Pseudomonadota</taxon>
        <taxon>Betaproteobacteria</taxon>
        <taxon>Burkholderiales</taxon>
        <taxon>Sphaerotilaceae</taxon>
        <taxon>Piscinibacter</taxon>
    </lineage>
</organism>
<accession>A0A7Y6TW18</accession>
<keyword evidence="9 12" id="KW-0472">Membrane</keyword>
<name>A0A7Y6TW18_9BURK</name>
<keyword evidence="7 12" id="KW-0812">Transmembrane</keyword>
<evidence type="ECO:0000256" key="10">
    <source>
        <dbReference type="ARBA" id="ARBA00030772"/>
    </source>
</evidence>
<evidence type="ECO:0000313" key="14">
    <source>
        <dbReference type="Proteomes" id="UP000529637"/>
    </source>
</evidence>
<evidence type="ECO:0000256" key="5">
    <source>
        <dbReference type="ARBA" id="ARBA00022475"/>
    </source>
</evidence>
<dbReference type="Pfam" id="PF01203">
    <property type="entry name" value="T2SSN"/>
    <property type="match status" value="1"/>
</dbReference>
<comment type="caution">
    <text evidence="13">The sequence shown here is derived from an EMBL/GenBank/DDBJ whole genome shotgun (WGS) entry which is preliminary data.</text>
</comment>
<feature type="region of interest" description="Disordered" evidence="11">
    <location>
        <begin position="1"/>
        <end position="25"/>
    </location>
</feature>
<evidence type="ECO:0000256" key="7">
    <source>
        <dbReference type="ARBA" id="ARBA00022692"/>
    </source>
</evidence>
<sequence length="290" mass="29929">MRALRRRPAATPGLAPLGTARAPRAARPPSAARRWALVGVALGVLVGVLAFAPASWLASAVAARTNGYVQLADARGSVWSGSAIAVLTGGPGSRDARSLPGRLEWSLKPRIDGFELIVRHACCLNGDVALRVKPRMGGMVATLAPTPGWVAQWPANWLAGLGTPWNTLDLAGTLRLVAPTGIGIETGNGSWHLSGRAELELLDVSSRLVTLAPLGSYRLAVAGAPAGPGAELTLSTLDGSLMLLGSGTWQARRARFRGEARAAAGSEAALSNLLNIIGRRDGARAVISIG</sequence>
<gene>
    <name evidence="13" type="primary">gspN</name>
    <name evidence="13" type="ORF">HQN59_07545</name>
</gene>
<reference evidence="13 14" key="1">
    <citation type="submission" date="2020-06" db="EMBL/GenBank/DDBJ databases">
        <title>Schlegella sp. ID0723 isolated from air conditioner.</title>
        <authorList>
            <person name="Kim D.Y."/>
            <person name="Kim D.-U."/>
        </authorList>
    </citation>
    <scope>NUCLEOTIDE SEQUENCE [LARGE SCALE GENOMIC DNA]</scope>
    <source>
        <strain evidence="13 14">ID0723</strain>
    </source>
</reference>
<comment type="similarity">
    <text evidence="2">Belongs to the GSP N family.</text>
</comment>
<dbReference type="Proteomes" id="UP000529637">
    <property type="component" value="Unassembled WGS sequence"/>
</dbReference>
<protein>
    <recommendedName>
        <fullName evidence="3">Type II secretion system protein N</fullName>
    </recommendedName>
    <alternativeName>
        <fullName evidence="10">General secretion pathway protein N</fullName>
    </alternativeName>
</protein>
<evidence type="ECO:0000256" key="2">
    <source>
        <dbReference type="ARBA" id="ARBA00007208"/>
    </source>
</evidence>
<keyword evidence="6" id="KW-0997">Cell inner membrane</keyword>
<dbReference type="RefSeq" id="WP_176067734.1">
    <property type="nucleotide sequence ID" value="NZ_JABWMJ010000003.1"/>
</dbReference>
<keyword evidence="5" id="KW-1003">Cell membrane</keyword>
<dbReference type="GO" id="GO:0015627">
    <property type="term" value="C:type II protein secretion system complex"/>
    <property type="evidence" value="ECO:0007669"/>
    <property type="project" value="InterPro"/>
</dbReference>
<evidence type="ECO:0000256" key="8">
    <source>
        <dbReference type="ARBA" id="ARBA00022927"/>
    </source>
</evidence>
<evidence type="ECO:0000256" key="12">
    <source>
        <dbReference type="SAM" id="Phobius"/>
    </source>
</evidence>
<evidence type="ECO:0000256" key="1">
    <source>
        <dbReference type="ARBA" id="ARBA00004533"/>
    </source>
</evidence>
<dbReference type="InterPro" id="IPR022792">
    <property type="entry name" value="T2SS_protein-GspN"/>
</dbReference>
<keyword evidence="8" id="KW-0653">Protein transport</keyword>
<evidence type="ECO:0000256" key="9">
    <source>
        <dbReference type="ARBA" id="ARBA00023136"/>
    </source>
</evidence>
<keyword evidence="14" id="KW-1185">Reference proteome</keyword>
<dbReference type="EMBL" id="JABWMJ010000003">
    <property type="protein sequence ID" value="NUZ05615.1"/>
    <property type="molecule type" value="Genomic_DNA"/>
</dbReference>
<dbReference type="GO" id="GO:0005886">
    <property type="term" value="C:plasma membrane"/>
    <property type="evidence" value="ECO:0007669"/>
    <property type="project" value="UniProtKB-SubCell"/>
</dbReference>
<evidence type="ECO:0000256" key="11">
    <source>
        <dbReference type="SAM" id="MobiDB-lite"/>
    </source>
</evidence>
<dbReference type="AlphaFoldDB" id="A0A7Y6TW18"/>
<keyword evidence="12" id="KW-1133">Transmembrane helix</keyword>
<dbReference type="GO" id="GO:0015628">
    <property type="term" value="P:protein secretion by the type II secretion system"/>
    <property type="evidence" value="ECO:0007669"/>
    <property type="project" value="InterPro"/>
</dbReference>
<evidence type="ECO:0000256" key="3">
    <source>
        <dbReference type="ARBA" id="ARBA00021563"/>
    </source>
</evidence>
<keyword evidence="4" id="KW-0813">Transport</keyword>